<gene>
    <name evidence="1" type="ORF">CLPA_c15010</name>
    <name evidence="2" type="ORF">CP6013_01676</name>
</gene>
<name>A0A0H3J138_CLOPA</name>
<dbReference type="PANTHER" id="PTHR39337:SF1">
    <property type="entry name" value="BLR5642 PROTEIN"/>
    <property type="match status" value="1"/>
</dbReference>
<evidence type="ECO:0000313" key="3">
    <source>
        <dbReference type="Proteomes" id="UP000028042"/>
    </source>
</evidence>
<protein>
    <recommendedName>
        <fullName evidence="5">DUF488 domain-containing protein</fullName>
    </recommendedName>
</protein>
<evidence type="ECO:0008006" key="5">
    <source>
        <dbReference type="Google" id="ProtNLM"/>
    </source>
</evidence>
<dbReference type="InterPro" id="IPR007438">
    <property type="entry name" value="DUF488"/>
</dbReference>
<dbReference type="eggNOG" id="COG5483">
    <property type="taxonomic scope" value="Bacteria"/>
</dbReference>
<accession>A0A0H3J138</accession>
<reference evidence="2" key="2">
    <citation type="submission" date="2015-10" db="EMBL/GenBank/DDBJ databases">
        <title>Improved Draft Genome Sequence of Clostridium pasteurianum Strain ATCC 6013 (DSM 525) Using a Hybrid Next-Generation Sequencing Approach.</title>
        <authorList>
            <person name="Pyne M.E."/>
            <person name="Utturkar S.M."/>
            <person name="Brown S.D."/>
            <person name="Moo-Young M."/>
            <person name="Chung D.A."/>
            <person name="Chou P.C."/>
        </authorList>
    </citation>
    <scope>NUCLEOTIDE SEQUENCE</scope>
    <source>
        <strain evidence="2">ATCC 6013</strain>
    </source>
</reference>
<evidence type="ECO:0000313" key="4">
    <source>
        <dbReference type="Proteomes" id="UP000030905"/>
    </source>
</evidence>
<keyword evidence="4" id="KW-1185">Reference proteome</keyword>
<evidence type="ECO:0000313" key="2">
    <source>
        <dbReference type="EMBL" id="KRU12429.1"/>
    </source>
</evidence>
<dbReference type="RefSeq" id="WP_003447270.1">
    <property type="nucleotide sequence ID" value="NZ_ANZB01000014.1"/>
</dbReference>
<dbReference type="PIRSF" id="PIRSF024492">
    <property type="entry name" value="UCP024492"/>
    <property type="match status" value="1"/>
</dbReference>
<dbReference type="PANTHER" id="PTHR39337">
    <property type="entry name" value="BLR5642 PROTEIN"/>
    <property type="match status" value="1"/>
</dbReference>
<proteinExistence type="predicted"/>
<sequence length="212" mass="24908">MGNLCYTVGYSNRKLEDFIKLLSDYKINCIVDVRSIPHSNYEGAAVYNRDNIKKILNKQGIYYIYMGKELGARNEECIDEKGEISYESIRKNHSYKRGIERLMHGIEKGYNIAMMCVEKDPVNCHRAILIAHDLKKRNIYVKHILEENLVKSQGDIEEEIMDIYRVQLIKKVAQFSINSIMNNVDLDMDENDFKVEMLEEAYRMRGRDINHK</sequence>
<dbReference type="Proteomes" id="UP000028042">
    <property type="component" value="Unassembled WGS sequence"/>
</dbReference>
<dbReference type="EMBL" id="JPGY02000001">
    <property type="protein sequence ID" value="KRU12429.1"/>
    <property type="molecule type" value="Genomic_DNA"/>
</dbReference>
<dbReference type="InterPro" id="IPR014519">
    <property type="entry name" value="UCP024492"/>
</dbReference>
<dbReference type="AlphaFoldDB" id="A0A0H3J138"/>
<dbReference type="KEGG" id="cpat:CLPA_c15010"/>
<organism evidence="1 4">
    <name type="scientific">Clostridium pasteurianum DSM 525 = ATCC 6013</name>
    <dbReference type="NCBI Taxonomy" id="1262449"/>
    <lineage>
        <taxon>Bacteria</taxon>
        <taxon>Bacillati</taxon>
        <taxon>Bacillota</taxon>
        <taxon>Clostridia</taxon>
        <taxon>Eubacteriales</taxon>
        <taxon>Clostridiaceae</taxon>
        <taxon>Clostridium</taxon>
    </lineage>
</organism>
<dbReference type="KEGG" id="cpae:CPAST_c15010"/>
<reference evidence="1 4" key="1">
    <citation type="journal article" date="2015" name="Genome Announc.">
        <title>Complete Genome Sequence of the Nitrogen-Fixing and Solvent-Producing Clostridium pasteurianum DSM 525.</title>
        <authorList>
            <person name="Poehlein A."/>
            <person name="Grosse-Honebrink A."/>
            <person name="Zhang Y."/>
            <person name="Minton N.P."/>
            <person name="Daniel R."/>
        </authorList>
    </citation>
    <scope>NUCLEOTIDE SEQUENCE [LARGE SCALE GENOMIC DNA]</scope>
    <source>
        <strain evidence="1">DSM 525</strain>
        <strain evidence="4">DSM 525 / ATCC 6013</strain>
    </source>
</reference>
<dbReference type="GeneID" id="93073674"/>
<reference evidence="2 3" key="3">
    <citation type="journal article" name="Genome Announc.">
        <title>Improved Draft Genome Sequence of Clostridium pasteurianum Strain ATCC 6013 (DSM 525) Using a Hybrid Next-Generation Sequencing Approach.</title>
        <authorList>
            <person name="Pyne M.E."/>
            <person name="Utturkar S."/>
            <person name="Brown S.D."/>
            <person name="Moo-Young M."/>
            <person name="Chung D.A."/>
            <person name="Chou C.P."/>
        </authorList>
    </citation>
    <scope>NUCLEOTIDE SEQUENCE [LARGE SCALE GENOMIC DNA]</scope>
    <source>
        <strain evidence="2 3">ATCC 6013</strain>
    </source>
</reference>
<dbReference type="EMBL" id="CP009268">
    <property type="protein sequence ID" value="AJA51564.1"/>
    <property type="molecule type" value="Genomic_DNA"/>
</dbReference>
<evidence type="ECO:0000313" key="1">
    <source>
        <dbReference type="EMBL" id="AJA51564.1"/>
    </source>
</evidence>
<dbReference type="Pfam" id="PF04343">
    <property type="entry name" value="DUF488"/>
    <property type="match status" value="1"/>
</dbReference>
<dbReference type="Proteomes" id="UP000030905">
    <property type="component" value="Chromosome"/>
</dbReference>
<dbReference type="PATRIC" id="fig|1262449.3.peg.3417"/>